<name>A0ABY4EQ52_9BACI</name>
<dbReference type="RefSeq" id="WP_244712609.1">
    <property type="nucleotide sequence ID" value="NZ_CP095073.1"/>
</dbReference>
<evidence type="ECO:0000313" key="1">
    <source>
        <dbReference type="EMBL" id="UOQ45764.1"/>
    </source>
</evidence>
<dbReference type="Pfam" id="PF10924">
    <property type="entry name" value="DUF2711"/>
    <property type="match status" value="1"/>
</dbReference>
<dbReference type="InterPro" id="IPR024250">
    <property type="entry name" value="DUF2711"/>
</dbReference>
<gene>
    <name evidence="1" type="ORF">MUN89_07495</name>
</gene>
<protein>
    <submittedName>
        <fullName evidence="1">DUF2711 domain-containing protein</fullName>
    </submittedName>
</protein>
<organism evidence="1 2">
    <name type="scientific">Halobacillus salinarum</name>
    <dbReference type="NCBI Taxonomy" id="2932257"/>
    <lineage>
        <taxon>Bacteria</taxon>
        <taxon>Bacillati</taxon>
        <taxon>Bacillota</taxon>
        <taxon>Bacilli</taxon>
        <taxon>Bacillales</taxon>
        <taxon>Bacillaceae</taxon>
        <taxon>Halobacillus</taxon>
    </lineage>
</organism>
<evidence type="ECO:0000313" key="2">
    <source>
        <dbReference type="Proteomes" id="UP000831787"/>
    </source>
</evidence>
<accession>A0ABY4EQ52</accession>
<reference evidence="1 2" key="1">
    <citation type="submission" date="2022-04" db="EMBL/GenBank/DDBJ databases">
        <title>Halobacillus sp. isolated from saltern.</title>
        <authorList>
            <person name="Won M."/>
            <person name="Lee C.-M."/>
            <person name="Woen H.-Y."/>
            <person name="Kwon S.-W."/>
        </authorList>
    </citation>
    <scope>NUCLEOTIDE SEQUENCE [LARGE SCALE GENOMIC DNA]</scope>
    <source>
        <strain evidence="1 2">SSBR10-3</strain>
    </source>
</reference>
<proteinExistence type="predicted"/>
<sequence length="234" mass="26768">MKYFYPLGKNPEKDPVVEHLPKGFQSAAKIFYPFIRMPSGWQAEQSAISHRYYPVKKDILEYGTPITWEALRQKTGLKTIAQMSIAVTARLTDGLGREIYQRPELADLVEEAMDANVYFPLEDEFPVLIMKDMLKVLGSNGARKIKFDKLAVEGGTYELHRIKTADLLELCTDQLTIVDENEEFGFTCFFDEAAAVFFTKHSHMNVLKGSGLEGVFLYETTPSVWEPHPYQYFC</sequence>
<dbReference type="EMBL" id="CP095073">
    <property type="protein sequence ID" value="UOQ45764.1"/>
    <property type="molecule type" value="Genomic_DNA"/>
</dbReference>
<dbReference type="Proteomes" id="UP000831787">
    <property type="component" value="Chromosome"/>
</dbReference>
<keyword evidence="2" id="KW-1185">Reference proteome</keyword>